<protein>
    <recommendedName>
        <fullName evidence="5">S-adenosyl-L-methionine-dependent methyltransferase</fullName>
    </recommendedName>
</protein>
<dbReference type="InterPro" id="IPR007213">
    <property type="entry name" value="Ppm1/Ppm2/Tcmp"/>
</dbReference>
<reference evidence="3 4" key="1">
    <citation type="submission" date="2017-03" db="EMBL/GenBank/DDBJ databases">
        <title>Paenibacillus larvae genome sequencing.</title>
        <authorList>
            <person name="Dingman D.W."/>
        </authorList>
    </citation>
    <scope>NUCLEOTIDE SEQUENCE [LARGE SCALE GENOMIC DNA]</scope>
    <source>
        <strain evidence="3 4">SAG 10367</strain>
    </source>
</reference>
<evidence type="ECO:0000256" key="1">
    <source>
        <dbReference type="ARBA" id="ARBA00022603"/>
    </source>
</evidence>
<dbReference type="EMBL" id="CP020557">
    <property type="protein sequence ID" value="ARF67463.1"/>
    <property type="molecule type" value="Genomic_DNA"/>
</dbReference>
<dbReference type="GO" id="GO:0008168">
    <property type="term" value="F:methyltransferase activity"/>
    <property type="evidence" value="ECO:0007669"/>
    <property type="project" value="UniProtKB-KW"/>
</dbReference>
<evidence type="ECO:0008006" key="5">
    <source>
        <dbReference type="Google" id="ProtNLM"/>
    </source>
</evidence>
<name>A0A1V0UQA4_9BACL</name>
<dbReference type="Proteomes" id="UP000192727">
    <property type="component" value="Chromosome"/>
</dbReference>
<keyword evidence="2" id="KW-0808">Transferase</keyword>
<dbReference type="Pfam" id="PF04072">
    <property type="entry name" value="LCM"/>
    <property type="match status" value="1"/>
</dbReference>
<evidence type="ECO:0000256" key="2">
    <source>
        <dbReference type="ARBA" id="ARBA00022679"/>
    </source>
</evidence>
<accession>A0A1V0UQA4</accession>
<sequence>MLTKESQTMCAVAFIRGYLLGEERSKKLIEKYKRQGEKITEQINNANGGMFTRNIATRNYYFKNKIHKNKDKFDQLLVLGIGLDTKADVMEELEGKQVFGLDISADNISNIYEEADMTTKSIILNCDLTNLKKENVLKKLKDVGFSLEKKTYIIWEGGTYYIENSKVKDIISFWCESINVVGISLDFLNEDVFYNKAHPNRLVIEKVLEILKNSKEPWVGFFTPAKLKDYFSSLGFKEIEVVMHGDIESKLYDNPKVIEDLLFFITVF</sequence>
<evidence type="ECO:0000313" key="3">
    <source>
        <dbReference type="EMBL" id="ARF67463.1"/>
    </source>
</evidence>
<dbReference type="RefSeq" id="WP_083039160.1">
    <property type="nucleotide sequence ID" value="NZ_CP020557.1"/>
</dbReference>
<organism evidence="3 4">
    <name type="scientific">Paenibacillus larvae subsp. pulvifaciens</name>
    <dbReference type="NCBI Taxonomy" id="1477"/>
    <lineage>
        <taxon>Bacteria</taxon>
        <taxon>Bacillati</taxon>
        <taxon>Bacillota</taxon>
        <taxon>Bacilli</taxon>
        <taxon>Bacillales</taxon>
        <taxon>Paenibacillaceae</taxon>
        <taxon>Paenibacillus</taxon>
    </lineage>
</organism>
<dbReference type="AlphaFoldDB" id="A0A1V0UQA4"/>
<dbReference type="InterPro" id="IPR029063">
    <property type="entry name" value="SAM-dependent_MTases_sf"/>
</dbReference>
<dbReference type="GO" id="GO:0032259">
    <property type="term" value="P:methylation"/>
    <property type="evidence" value="ECO:0007669"/>
    <property type="project" value="UniProtKB-KW"/>
</dbReference>
<dbReference type="SUPFAM" id="SSF53335">
    <property type="entry name" value="S-adenosyl-L-methionine-dependent methyltransferases"/>
    <property type="match status" value="1"/>
</dbReference>
<proteinExistence type="predicted"/>
<gene>
    <name evidence="3" type="ORF">B7C51_05985</name>
</gene>
<evidence type="ECO:0000313" key="4">
    <source>
        <dbReference type="Proteomes" id="UP000192727"/>
    </source>
</evidence>
<dbReference type="Gene3D" id="3.40.50.150">
    <property type="entry name" value="Vaccinia Virus protein VP39"/>
    <property type="match status" value="1"/>
</dbReference>
<keyword evidence="1" id="KW-0489">Methyltransferase</keyword>